<dbReference type="InterPro" id="IPR024510">
    <property type="entry name" value="DUF2589"/>
</dbReference>
<dbReference type="EMBL" id="JANWOI010000001">
    <property type="protein sequence ID" value="MDA5193176.1"/>
    <property type="molecule type" value="Genomic_DNA"/>
</dbReference>
<evidence type="ECO:0000313" key="3">
    <source>
        <dbReference type="Proteomes" id="UP001141619"/>
    </source>
</evidence>
<reference evidence="2" key="2">
    <citation type="journal article" date="2023" name="Syst. Appl. Microbiol.">
        <title>Govania unica gen. nov., sp. nov., a rare biosphere bacterium that represents a novel family in the class Alphaproteobacteria.</title>
        <authorList>
            <person name="Vandamme P."/>
            <person name="Peeters C."/>
            <person name="Hettiarachchi A."/>
            <person name="Cnockaert M."/>
            <person name="Carlier A."/>
        </authorList>
    </citation>
    <scope>NUCLEOTIDE SEQUENCE</scope>
    <source>
        <strain evidence="2">LMG 31809</strain>
    </source>
</reference>
<accession>A0A9X3TWE1</accession>
<keyword evidence="3" id="KW-1185">Reference proteome</keyword>
<dbReference type="AlphaFoldDB" id="A0A9X3TWE1"/>
<organism evidence="2 3">
    <name type="scientific">Govanella unica</name>
    <dbReference type="NCBI Taxonomy" id="2975056"/>
    <lineage>
        <taxon>Bacteria</taxon>
        <taxon>Pseudomonadati</taxon>
        <taxon>Pseudomonadota</taxon>
        <taxon>Alphaproteobacteria</taxon>
        <taxon>Emcibacterales</taxon>
        <taxon>Govanellaceae</taxon>
        <taxon>Govanella</taxon>
    </lineage>
</organism>
<feature type="compositionally biased region" description="Basic and acidic residues" evidence="1">
    <location>
        <begin position="115"/>
        <end position="138"/>
    </location>
</feature>
<feature type="region of interest" description="Disordered" evidence="1">
    <location>
        <begin position="103"/>
        <end position="138"/>
    </location>
</feature>
<proteinExistence type="predicted"/>
<dbReference type="RefSeq" id="WP_274942870.1">
    <property type="nucleotide sequence ID" value="NZ_JANWOI010000001.1"/>
</dbReference>
<dbReference type="Proteomes" id="UP001141619">
    <property type="component" value="Unassembled WGS sequence"/>
</dbReference>
<sequence length="191" mass="21507">MENQHLTSITRGLQHAAAETNSMVAEQFIRVLSQYFDKDEDGTLHARMVRVQLDEDHHTFVPLVSLATPSGLALDRMRVELSLRLEGAQTDKKSVLKNVRNMLKKDSGGGEDDEMSRADFKVSLSPRDKSTKGRPSDHVHIDLEFRSIETPESVMRVIDTYTNMMEPLRSKPAENDEGGPDLQMAPPRTHP</sequence>
<feature type="region of interest" description="Disordered" evidence="1">
    <location>
        <begin position="165"/>
        <end position="191"/>
    </location>
</feature>
<protein>
    <submittedName>
        <fullName evidence="2">DUF2589 domain-containing protein</fullName>
    </submittedName>
</protein>
<evidence type="ECO:0000256" key="1">
    <source>
        <dbReference type="SAM" id="MobiDB-lite"/>
    </source>
</evidence>
<gene>
    <name evidence="2" type="ORF">NYP16_04295</name>
</gene>
<name>A0A9X3TWE1_9PROT</name>
<dbReference type="Pfam" id="PF11655">
    <property type="entry name" value="DUF2589"/>
    <property type="match status" value="1"/>
</dbReference>
<reference evidence="2" key="1">
    <citation type="submission" date="2022-08" db="EMBL/GenBank/DDBJ databases">
        <authorList>
            <person name="Vandamme P."/>
            <person name="Hettiarachchi A."/>
            <person name="Peeters C."/>
            <person name="Cnockaert M."/>
            <person name="Carlier A."/>
        </authorList>
    </citation>
    <scope>NUCLEOTIDE SEQUENCE</scope>
    <source>
        <strain evidence="2">LMG 31809</strain>
    </source>
</reference>
<comment type="caution">
    <text evidence="2">The sequence shown here is derived from an EMBL/GenBank/DDBJ whole genome shotgun (WGS) entry which is preliminary data.</text>
</comment>
<evidence type="ECO:0000313" key="2">
    <source>
        <dbReference type="EMBL" id="MDA5193176.1"/>
    </source>
</evidence>